<sequence>MSRVVYAAPALRWTQREEHKLNALDLQTIKRVVGLPGHTSNEMLSLSIHNLLSELIEAQGAAQVIRLSSCRSGMHILESVGAAR</sequence>
<protein>
    <submittedName>
        <fullName evidence="1">Uncharacterized protein</fullName>
    </submittedName>
</protein>
<name>A0ACB7RP97_HYAAI</name>
<comment type="caution">
    <text evidence="1">The sequence shown here is derived from an EMBL/GenBank/DDBJ whole genome shotgun (WGS) entry which is preliminary data.</text>
</comment>
<organism evidence="1 2">
    <name type="scientific">Hyalomma asiaticum</name>
    <name type="common">Tick</name>
    <dbReference type="NCBI Taxonomy" id="266040"/>
    <lineage>
        <taxon>Eukaryota</taxon>
        <taxon>Metazoa</taxon>
        <taxon>Ecdysozoa</taxon>
        <taxon>Arthropoda</taxon>
        <taxon>Chelicerata</taxon>
        <taxon>Arachnida</taxon>
        <taxon>Acari</taxon>
        <taxon>Parasitiformes</taxon>
        <taxon>Ixodida</taxon>
        <taxon>Ixodoidea</taxon>
        <taxon>Ixodidae</taxon>
        <taxon>Hyalomminae</taxon>
        <taxon>Hyalomma</taxon>
    </lineage>
</organism>
<gene>
    <name evidence="1" type="ORF">HPB50_014937</name>
</gene>
<dbReference type="EMBL" id="CM023488">
    <property type="protein sequence ID" value="KAH6924310.1"/>
    <property type="molecule type" value="Genomic_DNA"/>
</dbReference>
<accession>A0ACB7RP97</accession>
<keyword evidence="2" id="KW-1185">Reference proteome</keyword>
<evidence type="ECO:0000313" key="2">
    <source>
        <dbReference type="Proteomes" id="UP000821845"/>
    </source>
</evidence>
<reference evidence="1" key="1">
    <citation type="submission" date="2020-05" db="EMBL/GenBank/DDBJ databases">
        <title>Large-scale comparative analyses of tick genomes elucidate their genetic diversity and vector capacities.</title>
        <authorList>
            <person name="Jia N."/>
            <person name="Wang J."/>
            <person name="Shi W."/>
            <person name="Du L."/>
            <person name="Sun Y."/>
            <person name="Zhan W."/>
            <person name="Jiang J."/>
            <person name="Wang Q."/>
            <person name="Zhang B."/>
            <person name="Ji P."/>
            <person name="Sakyi L.B."/>
            <person name="Cui X."/>
            <person name="Yuan T."/>
            <person name="Jiang B."/>
            <person name="Yang W."/>
            <person name="Lam T.T.-Y."/>
            <person name="Chang Q."/>
            <person name="Ding S."/>
            <person name="Wang X."/>
            <person name="Zhu J."/>
            <person name="Ruan X."/>
            <person name="Zhao L."/>
            <person name="Wei J."/>
            <person name="Que T."/>
            <person name="Du C."/>
            <person name="Cheng J."/>
            <person name="Dai P."/>
            <person name="Han X."/>
            <person name="Huang E."/>
            <person name="Gao Y."/>
            <person name="Liu J."/>
            <person name="Shao H."/>
            <person name="Ye R."/>
            <person name="Li L."/>
            <person name="Wei W."/>
            <person name="Wang X."/>
            <person name="Wang C."/>
            <person name="Yang T."/>
            <person name="Huo Q."/>
            <person name="Li W."/>
            <person name="Guo W."/>
            <person name="Chen H."/>
            <person name="Zhou L."/>
            <person name="Ni X."/>
            <person name="Tian J."/>
            <person name="Zhou Y."/>
            <person name="Sheng Y."/>
            <person name="Liu T."/>
            <person name="Pan Y."/>
            <person name="Xia L."/>
            <person name="Li J."/>
            <person name="Zhao F."/>
            <person name="Cao W."/>
        </authorList>
    </citation>
    <scope>NUCLEOTIDE SEQUENCE</scope>
    <source>
        <strain evidence="1">Hyas-2018</strain>
    </source>
</reference>
<dbReference type="Proteomes" id="UP000821845">
    <property type="component" value="Chromosome 8"/>
</dbReference>
<proteinExistence type="predicted"/>
<evidence type="ECO:0000313" key="1">
    <source>
        <dbReference type="EMBL" id="KAH6924310.1"/>
    </source>
</evidence>